<feature type="transmembrane region" description="Helical" evidence="1">
    <location>
        <begin position="132"/>
        <end position="156"/>
    </location>
</feature>
<feature type="transmembrane region" description="Helical" evidence="1">
    <location>
        <begin position="190"/>
        <end position="208"/>
    </location>
</feature>
<feature type="transmembrane region" description="Helical" evidence="1">
    <location>
        <begin position="367"/>
        <end position="388"/>
    </location>
</feature>
<feature type="transmembrane region" description="Helical" evidence="1">
    <location>
        <begin position="45"/>
        <end position="67"/>
    </location>
</feature>
<accession>A0A7X0RT53</accession>
<comment type="caution">
    <text evidence="2">The sequence shown here is derived from an EMBL/GenBank/DDBJ whole genome shotgun (WGS) entry which is preliminary data.</text>
</comment>
<keyword evidence="1" id="KW-0812">Transmembrane</keyword>
<evidence type="ECO:0000313" key="2">
    <source>
        <dbReference type="EMBL" id="MBB6671719.1"/>
    </source>
</evidence>
<gene>
    <name evidence="2" type="ORF">H7C19_13595</name>
</gene>
<keyword evidence="3" id="KW-1185">Reference proteome</keyword>
<reference evidence="2 3" key="1">
    <citation type="submission" date="2020-08" db="EMBL/GenBank/DDBJ databases">
        <title>Cohnella phylogeny.</title>
        <authorList>
            <person name="Dunlap C."/>
        </authorList>
    </citation>
    <scope>NUCLEOTIDE SEQUENCE [LARGE SCALE GENOMIC DNA]</scope>
    <source>
        <strain evidence="2 3">DSM 28246</strain>
    </source>
</reference>
<feature type="transmembrane region" description="Helical" evidence="1">
    <location>
        <begin position="394"/>
        <end position="410"/>
    </location>
</feature>
<keyword evidence="1" id="KW-1133">Transmembrane helix</keyword>
<keyword evidence="1" id="KW-0472">Membrane</keyword>
<protein>
    <recommendedName>
        <fullName evidence="4">Oligosaccharide repeat unit polymerase</fullName>
    </recommendedName>
</protein>
<evidence type="ECO:0008006" key="4">
    <source>
        <dbReference type="Google" id="ProtNLM"/>
    </source>
</evidence>
<proteinExistence type="predicted"/>
<feature type="transmembrane region" description="Helical" evidence="1">
    <location>
        <begin position="215"/>
        <end position="232"/>
    </location>
</feature>
<organism evidence="2 3">
    <name type="scientific">Cohnella nanjingensis</name>
    <dbReference type="NCBI Taxonomy" id="1387779"/>
    <lineage>
        <taxon>Bacteria</taxon>
        <taxon>Bacillati</taxon>
        <taxon>Bacillota</taxon>
        <taxon>Bacilli</taxon>
        <taxon>Bacillales</taxon>
        <taxon>Paenibacillaceae</taxon>
        <taxon>Cohnella</taxon>
    </lineage>
</organism>
<evidence type="ECO:0000256" key="1">
    <source>
        <dbReference type="SAM" id="Phobius"/>
    </source>
</evidence>
<feature type="transmembrane region" description="Helical" evidence="1">
    <location>
        <begin position="336"/>
        <end position="355"/>
    </location>
</feature>
<sequence>MNMRMLNPRLLLVLVVTVSTAVWIFYKPLFAYEKYVSANAMFNYLLFYALIFVCCFFTEKLSLARPGEAPLDRFRRAHEKGNALRREAVALAAVAFAAQLLWIARIVAYAGAGPVFRLVFVEQNILKFKEQIVNVTGISGVTTLTQLGMLASSLYAIHVFGLKRKGSVWLWAFILFPGTLRGLLFSERIALLEVIVPIVVVAVLFGRIRVTLTKVVLAVAAVVLFFSAAEGLRSYQFYAKNGFAQEGVYGYGLGRFLDYISSSVNHSMAMVDLSGRTFGFPTLLFNGWINFLYTVVPESAVRSFLHMNDALQAYKNVKASPYSAADYTNMGYFGEIFADVGYLYVVYAVLYGWFLGMAFKGVRQYEVGWMMIYPTVFFSLLESYRVHYLFDNRVFYPLLYLVLRYLFLSFQQSRGRPLYAAKTH</sequence>
<dbReference type="Proteomes" id="UP000547209">
    <property type="component" value="Unassembled WGS sequence"/>
</dbReference>
<name>A0A7X0RT53_9BACL</name>
<dbReference type="AlphaFoldDB" id="A0A7X0RT53"/>
<feature type="transmembrane region" description="Helical" evidence="1">
    <location>
        <begin position="88"/>
        <end position="112"/>
    </location>
</feature>
<evidence type="ECO:0000313" key="3">
    <source>
        <dbReference type="Proteomes" id="UP000547209"/>
    </source>
</evidence>
<dbReference type="EMBL" id="JACJVP010000023">
    <property type="protein sequence ID" value="MBB6671719.1"/>
    <property type="molecule type" value="Genomic_DNA"/>
</dbReference>
<feature type="transmembrane region" description="Helical" evidence="1">
    <location>
        <begin position="168"/>
        <end position="184"/>
    </location>
</feature>